<comment type="caution">
    <text evidence="1">The sequence shown here is derived from an EMBL/GenBank/DDBJ whole genome shotgun (WGS) entry which is preliminary data.</text>
</comment>
<dbReference type="InterPro" id="IPR019657">
    <property type="entry name" value="ComFB"/>
</dbReference>
<organism evidence="1 2">
    <name type="scientific">Andreesenia angusta</name>
    <dbReference type="NCBI Taxonomy" id="39480"/>
    <lineage>
        <taxon>Bacteria</taxon>
        <taxon>Bacillati</taxon>
        <taxon>Bacillota</taxon>
        <taxon>Tissierellia</taxon>
        <taxon>Tissierellales</taxon>
        <taxon>Gottschalkiaceae</taxon>
        <taxon>Andreesenia</taxon>
    </lineage>
</organism>
<dbReference type="EMBL" id="MKIE01000007">
    <property type="protein sequence ID" value="OHW61836.1"/>
    <property type="molecule type" value="Genomic_DNA"/>
</dbReference>
<accession>A0A1S1V574</accession>
<evidence type="ECO:0000313" key="1">
    <source>
        <dbReference type="EMBL" id="OHW61836.1"/>
    </source>
</evidence>
<name>A0A1S1V574_9FIRM</name>
<evidence type="ECO:0000313" key="2">
    <source>
        <dbReference type="Proteomes" id="UP000180254"/>
    </source>
</evidence>
<dbReference type="AlphaFoldDB" id="A0A1S1V574"/>
<gene>
    <name evidence="1" type="ORF">EUAN_18390</name>
</gene>
<reference evidence="1 2" key="1">
    <citation type="submission" date="2016-09" db="EMBL/GenBank/DDBJ databases">
        <title>Genome sequence of Eubacterium angustum.</title>
        <authorList>
            <person name="Poehlein A."/>
            <person name="Daniel R."/>
        </authorList>
    </citation>
    <scope>NUCLEOTIDE SEQUENCE [LARGE SCALE GENOMIC DNA]</scope>
    <source>
        <strain evidence="1 2">DSM 1989</strain>
    </source>
</reference>
<sequence length="90" mass="10723">MVELKNYMETLVDELMVNVLRDYDCPYKEEERFKMDIKAIALNNLPTMYYVSHRGEAYNKVKMLEPQFKLSIIQEIVKAVEIVRKNPRGH</sequence>
<dbReference type="Pfam" id="PF10719">
    <property type="entry name" value="ComFB"/>
    <property type="match status" value="1"/>
</dbReference>
<dbReference type="RefSeq" id="WP_211266338.1">
    <property type="nucleotide sequence ID" value="NZ_MKIE01000007.1"/>
</dbReference>
<protein>
    <submittedName>
        <fullName evidence="1">Late competence development protein ComFB</fullName>
    </submittedName>
</protein>
<dbReference type="STRING" id="39480.EUAN_18390"/>
<proteinExistence type="predicted"/>
<keyword evidence="2" id="KW-1185">Reference proteome</keyword>
<dbReference type="Proteomes" id="UP000180254">
    <property type="component" value="Unassembled WGS sequence"/>
</dbReference>